<dbReference type="SMART" id="SM00567">
    <property type="entry name" value="EZ_HEAT"/>
    <property type="match status" value="3"/>
</dbReference>
<feature type="region of interest" description="Disordered" evidence="1">
    <location>
        <begin position="1"/>
        <end position="24"/>
    </location>
</feature>
<keyword evidence="3" id="KW-1185">Reference proteome</keyword>
<evidence type="ECO:0000313" key="3">
    <source>
        <dbReference type="Proteomes" id="UP001227317"/>
    </source>
</evidence>
<gene>
    <name evidence="2" type="ORF">QSG27_25590</name>
</gene>
<comment type="caution">
    <text evidence="2">The sequence shown here is derived from an EMBL/GenBank/DDBJ whole genome shotgun (WGS) entry which is preliminary data.</text>
</comment>
<dbReference type="Proteomes" id="UP001227317">
    <property type="component" value="Unassembled WGS sequence"/>
</dbReference>
<dbReference type="Pfam" id="PF13646">
    <property type="entry name" value="HEAT_2"/>
    <property type="match status" value="2"/>
</dbReference>
<dbReference type="EMBL" id="JAUJFI010000200">
    <property type="protein sequence ID" value="MDQ2106094.1"/>
    <property type="molecule type" value="Genomic_DNA"/>
</dbReference>
<dbReference type="Gene3D" id="1.25.10.10">
    <property type="entry name" value="Leucine-rich Repeat Variant"/>
    <property type="match status" value="1"/>
</dbReference>
<reference evidence="2 3" key="1">
    <citation type="submission" date="2023-06" db="EMBL/GenBank/DDBJ databases">
        <title>Azospirillum isscasensis sp.nov, a bacterium isolated from rhizosphere soil of rice.</title>
        <authorList>
            <person name="Wang H."/>
        </authorList>
    </citation>
    <scope>NUCLEOTIDE SEQUENCE [LARGE SCALE GENOMIC DNA]</scope>
    <source>
        <strain evidence="2 3">C340-1</strain>
    </source>
</reference>
<dbReference type="SUPFAM" id="SSF48371">
    <property type="entry name" value="ARM repeat"/>
    <property type="match status" value="1"/>
</dbReference>
<name>A0ABU0WPD5_9PROT</name>
<dbReference type="InterPro" id="IPR016024">
    <property type="entry name" value="ARM-type_fold"/>
</dbReference>
<evidence type="ECO:0000256" key="1">
    <source>
        <dbReference type="SAM" id="MobiDB-lite"/>
    </source>
</evidence>
<dbReference type="InterPro" id="IPR011989">
    <property type="entry name" value="ARM-like"/>
</dbReference>
<dbReference type="InterPro" id="IPR004155">
    <property type="entry name" value="PBS_lyase_HEAT"/>
</dbReference>
<feature type="compositionally biased region" description="Low complexity" evidence="1">
    <location>
        <begin position="1"/>
        <end position="11"/>
    </location>
</feature>
<dbReference type="RefSeq" id="WP_306711162.1">
    <property type="nucleotide sequence ID" value="NZ_JAUJFI010000200.1"/>
</dbReference>
<accession>A0ABU0WPD5</accession>
<sequence length="208" mass="21696">MPLVKAPSGAAAPGGGPARNTPNRDAVLADLTADTPDTRRAAARACRAFPDAVALIAKRLEEEEDTRVVEALVLNLVAIGGPAAAAALAPLLRSDRAGCRFAAAEALADMGPDALPFFDALIRDSDPQVRIMAAEIARGRVGGAVVQTLEHLLGMEEEINVCCAFIDVLAETGTADTAAVLTAVLDRLPEDQFLRFSVETALSRLPTD</sequence>
<organism evidence="2 3">
    <name type="scientific">Azospirillum isscasi</name>
    <dbReference type="NCBI Taxonomy" id="3053926"/>
    <lineage>
        <taxon>Bacteria</taxon>
        <taxon>Pseudomonadati</taxon>
        <taxon>Pseudomonadota</taxon>
        <taxon>Alphaproteobacteria</taxon>
        <taxon>Rhodospirillales</taxon>
        <taxon>Azospirillaceae</taxon>
        <taxon>Azospirillum</taxon>
    </lineage>
</organism>
<evidence type="ECO:0000313" key="2">
    <source>
        <dbReference type="EMBL" id="MDQ2106094.1"/>
    </source>
</evidence>
<protein>
    <submittedName>
        <fullName evidence="2">HEAT repeat domain-containing protein</fullName>
    </submittedName>
</protein>
<proteinExistence type="predicted"/>